<dbReference type="Proteomes" id="UP001174691">
    <property type="component" value="Unassembled WGS sequence"/>
</dbReference>
<proteinExistence type="predicted"/>
<comment type="caution">
    <text evidence="3">The sequence shown here is derived from an EMBL/GenBank/DDBJ whole genome shotgun (WGS) entry which is preliminary data.</text>
</comment>
<keyword evidence="2" id="KW-0472">Membrane</keyword>
<evidence type="ECO:0000256" key="2">
    <source>
        <dbReference type="SAM" id="Phobius"/>
    </source>
</evidence>
<keyword evidence="4" id="KW-1185">Reference proteome</keyword>
<reference evidence="3" key="1">
    <citation type="submission" date="2022-07" db="EMBL/GenBank/DDBJ databases">
        <title>Fungi with potential for degradation of polypropylene.</title>
        <authorList>
            <person name="Gostincar C."/>
        </authorList>
    </citation>
    <scope>NUCLEOTIDE SEQUENCE</scope>
    <source>
        <strain evidence="3">EXF-13287</strain>
    </source>
</reference>
<organism evidence="3 4">
    <name type="scientific">Coniochaeta hoffmannii</name>
    <dbReference type="NCBI Taxonomy" id="91930"/>
    <lineage>
        <taxon>Eukaryota</taxon>
        <taxon>Fungi</taxon>
        <taxon>Dikarya</taxon>
        <taxon>Ascomycota</taxon>
        <taxon>Pezizomycotina</taxon>
        <taxon>Sordariomycetes</taxon>
        <taxon>Sordariomycetidae</taxon>
        <taxon>Coniochaetales</taxon>
        <taxon>Coniochaetaceae</taxon>
        <taxon>Coniochaeta</taxon>
    </lineage>
</organism>
<gene>
    <name evidence="3" type="ORF">NKR19_g5758</name>
</gene>
<feature type="region of interest" description="Disordered" evidence="1">
    <location>
        <begin position="67"/>
        <end position="91"/>
    </location>
</feature>
<keyword evidence="2" id="KW-0812">Transmembrane</keyword>
<name>A0AA38S4K2_9PEZI</name>
<dbReference type="EMBL" id="JANBVN010000081">
    <property type="protein sequence ID" value="KAJ9149180.1"/>
    <property type="molecule type" value="Genomic_DNA"/>
</dbReference>
<accession>A0AA38S4K2</accession>
<dbReference type="AlphaFoldDB" id="A0AA38S4K2"/>
<sequence length="289" mass="30421">MAAHFHGPDEGLPEVVTDPSPQALTEQEQQYLYHQQQQQDKYHVVYDDAPKFPDETNLAMIRSPDDSVRGDALHAGDGAASGHENISEKAEGEPRICGLRRKLFFLLLIAALVVAAAAIGGGVGGGVAAARSRQASGSAASNSSASSSSSSSSSSSTASVPSSETSITPTSTPPGGSTTTTGAASSPTPTFLNNQTAGFGFQGFSAANFSGNVTQIYRDEGFFDLEFEVWSYVWMPNGTSCCVTFCADQHNATGYRCEFRKREMASGPVPRIYIWCDPHLAGKANGTCS</sequence>
<keyword evidence="2" id="KW-1133">Transmembrane helix</keyword>
<evidence type="ECO:0000313" key="3">
    <source>
        <dbReference type="EMBL" id="KAJ9149180.1"/>
    </source>
</evidence>
<feature type="transmembrane region" description="Helical" evidence="2">
    <location>
        <begin position="103"/>
        <end position="128"/>
    </location>
</feature>
<feature type="region of interest" description="Disordered" evidence="1">
    <location>
        <begin position="1"/>
        <end position="24"/>
    </location>
</feature>
<evidence type="ECO:0000256" key="1">
    <source>
        <dbReference type="SAM" id="MobiDB-lite"/>
    </source>
</evidence>
<protein>
    <submittedName>
        <fullName evidence="3">Uncharacterized protein</fullName>
    </submittedName>
</protein>
<evidence type="ECO:0000313" key="4">
    <source>
        <dbReference type="Proteomes" id="UP001174691"/>
    </source>
</evidence>
<feature type="region of interest" description="Disordered" evidence="1">
    <location>
        <begin position="137"/>
        <end position="189"/>
    </location>
</feature>